<keyword evidence="5" id="KW-0862">Zinc</keyword>
<feature type="domain" description="Peptidase M48" evidence="8">
    <location>
        <begin position="61"/>
        <end position="241"/>
    </location>
</feature>
<evidence type="ECO:0000256" key="1">
    <source>
        <dbReference type="ARBA" id="ARBA00001947"/>
    </source>
</evidence>
<organism evidence="9">
    <name type="scientific">marine metagenome</name>
    <dbReference type="NCBI Taxonomy" id="408172"/>
    <lineage>
        <taxon>unclassified sequences</taxon>
        <taxon>metagenomes</taxon>
        <taxon>ecological metagenomes</taxon>
    </lineage>
</organism>
<evidence type="ECO:0000259" key="8">
    <source>
        <dbReference type="Pfam" id="PF01435"/>
    </source>
</evidence>
<evidence type="ECO:0000256" key="5">
    <source>
        <dbReference type="ARBA" id="ARBA00022833"/>
    </source>
</evidence>
<dbReference type="AlphaFoldDB" id="A0A382N1Z1"/>
<dbReference type="PANTHER" id="PTHR22726">
    <property type="entry name" value="METALLOENDOPEPTIDASE OMA1"/>
    <property type="match status" value="1"/>
</dbReference>
<dbReference type="GO" id="GO:0016020">
    <property type="term" value="C:membrane"/>
    <property type="evidence" value="ECO:0007669"/>
    <property type="project" value="TreeGrafter"/>
</dbReference>
<dbReference type="InterPro" id="IPR051156">
    <property type="entry name" value="Mito/Outer_Membr_Metalloprot"/>
</dbReference>
<name>A0A382N1Z1_9ZZZZ</name>
<keyword evidence="6" id="KW-0482">Metalloprotease</keyword>
<dbReference type="Pfam" id="PF01435">
    <property type="entry name" value="Peptidase_M48"/>
    <property type="match status" value="1"/>
</dbReference>
<gene>
    <name evidence="9" type="ORF">METZ01_LOCUS307930</name>
</gene>
<evidence type="ECO:0000256" key="7">
    <source>
        <dbReference type="SAM" id="MobiDB-lite"/>
    </source>
</evidence>
<evidence type="ECO:0000256" key="3">
    <source>
        <dbReference type="ARBA" id="ARBA00022723"/>
    </source>
</evidence>
<evidence type="ECO:0000256" key="2">
    <source>
        <dbReference type="ARBA" id="ARBA00022670"/>
    </source>
</evidence>
<keyword evidence="3" id="KW-0479">Metal-binding</keyword>
<dbReference type="GO" id="GO:0046872">
    <property type="term" value="F:metal ion binding"/>
    <property type="evidence" value="ECO:0007669"/>
    <property type="project" value="UniProtKB-KW"/>
</dbReference>
<sequence>MQKHFIFILLSGLVISDCATTPVSNRSALILIPKSQEISLGIQSYNQILKKEKESEDTQLNQIIRRVGQRIASVSDMPKLEWEIKLIESDQKNAFALPGGKIAIYTGILSVAKNEAGLATVMSHEIAHVIARHGAQRMTQQMLLQGAMIGAGLSMKNSTQRNIVLSALGVGVLYGFTLPFSRLHESEADQIGLIYMAKAGYDPNEAINFWQRFSQIKGDKGPPEWASTHPADATRVQKLRSYLSRAKYDYQNVKVKYGLGQSFRLTQSGQPQSLQPTPGASVEALAP</sequence>
<evidence type="ECO:0000256" key="6">
    <source>
        <dbReference type="ARBA" id="ARBA00023049"/>
    </source>
</evidence>
<keyword evidence="4" id="KW-0378">Hydrolase</keyword>
<reference evidence="9" key="1">
    <citation type="submission" date="2018-05" db="EMBL/GenBank/DDBJ databases">
        <authorList>
            <person name="Lanie J.A."/>
            <person name="Ng W.-L."/>
            <person name="Kazmierczak K.M."/>
            <person name="Andrzejewski T.M."/>
            <person name="Davidsen T.M."/>
            <person name="Wayne K.J."/>
            <person name="Tettelin H."/>
            <person name="Glass J.I."/>
            <person name="Rusch D."/>
            <person name="Podicherti R."/>
            <person name="Tsui H.-C.T."/>
            <person name="Winkler M.E."/>
        </authorList>
    </citation>
    <scope>NUCLEOTIDE SEQUENCE</scope>
</reference>
<dbReference type="CDD" id="cd07331">
    <property type="entry name" value="M48C_Oma1_like"/>
    <property type="match status" value="1"/>
</dbReference>
<protein>
    <recommendedName>
        <fullName evidence="8">Peptidase M48 domain-containing protein</fullName>
    </recommendedName>
</protein>
<proteinExistence type="predicted"/>
<dbReference type="EMBL" id="UINC01097403">
    <property type="protein sequence ID" value="SVC55076.1"/>
    <property type="molecule type" value="Genomic_DNA"/>
</dbReference>
<evidence type="ECO:0000256" key="4">
    <source>
        <dbReference type="ARBA" id="ARBA00022801"/>
    </source>
</evidence>
<dbReference type="GO" id="GO:0051603">
    <property type="term" value="P:proteolysis involved in protein catabolic process"/>
    <property type="evidence" value="ECO:0007669"/>
    <property type="project" value="TreeGrafter"/>
</dbReference>
<dbReference type="InterPro" id="IPR001915">
    <property type="entry name" value="Peptidase_M48"/>
</dbReference>
<keyword evidence="2" id="KW-0645">Protease</keyword>
<accession>A0A382N1Z1</accession>
<dbReference type="GO" id="GO:0004222">
    <property type="term" value="F:metalloendopeptidase activity"/>
    <property type="evidence" value="ECO:0007669"/>
    <property type="project" value="InterPro"/>
</dbReference>
<dbReference type="Gene3D" id="3.30.2010.10">
    <property type="entry name" value="Metalloproteases ('zincins'), catalytic domain"/>
    <property type="match status" value="1"/>
</dbReference>
<feature type="compositionally biased region" description="Polar residues" evidence="7">
    <location>
        <begin position="267"/>
        <end position="278"/>
    </location>
</feature>
<feature type="region of interest" description="Disordered" evidence="7">
    <location>
        <begin position="267"/>
        <end position="287"/>
    </location>
</feature>
<comment type="cofactor">
    <cofactor evidence="1">
        <name>Zn(2+)</name>
        <dbReference type="ChEBI" id="CHEBI:29105"/>
    </cofactor>
</comment>
<evidence type="ECO:0000313" key="9">
    <source>
        <dbReference type="EMBL" id="SVC55076.1"/>
    </source>
</evidence>
<dbReference type="PANTHER" id="PTHR22726:SF24">
    <property type="entry name" value="M48 FAMILY METALLOPEPTIDASE"/>
    <property type="match status" value="1"/>
</dbReference>